<accession>A0A1E5RWK3</accession>
<protein>
    <submittedName>
        <fullName evidence="2">Uncharacterized protein</fullName>
    </submittedName>
</protein>
<evidence type="ECO:0000256" key="1">
    <source>
        <dbReference type="SAM" id="SignalP"/>
    </source>
</evidence>
<feature type="chain" id="PRO_5009184916" evidence="1">
    <location>
        <begin position="18"/>
        <end position="134"/>
    </location>
</feature>
<evidence type="ECO:0000313" key="3">
    <source>
        <dbReference type="Proteomes" id="UP000095605"/>
    </source>
</evidence>
<keyword evidence="1" id="KW-0732">Signal</keyword>
<gene>
    <name evidence="2" type="ORF">AWRI3578_g442</name>
</gene>
<comment type="caution">
    <text evidence="2">The sequence shown here is derived from an EMBL/GenBank/DDBJ whole genome shotgun (WGS) entry which is preliminary data.</text>
</comment>
<dbReference type="EMBL" id="LPNL01000002">
    <property type="protein sequence ID" value="OEJ91360.1"/>
    <property type="molecule type" value="Genomic_DNA"/>
</dbReference>
<dbReference type="AlphaFoldDB" id="A0A1E5RWK3"/>
<dbReference type="OrthoDB" id="10372524at2759"/>
<name>A0A1E5RWK3_9ASCO</name>
<keyword evidence="3" id="KW-1185">Reference proteome</keyword>
<feature type="signal peptide" evidence="1">
    <location>
        <begin position="1"/>
        <end position="17"/>
    </location>
</feature>
<organism evidence="2 3">
    <name type="scientific">Hanseniaspora opuntiae</name>
    <dbReference type="NCBI Taxonomy" id="211096"/>
    <lineage>
        <taxon>Eukaryota</taxon>
        <taxon>Fungi</taxon>
        <taxon>Dikarya</taxon>
        <taxon>Ascomycota</taxon>
        <taxon>Saccharomycotina</taxon>
        <taxon>Saccharomycetes</taxon>
        <taxon>Saccharomycodales</taxon>
        <taxon>Saccharomycodaceae</taxon>
        <taxon>Hanseniaspora</taxon>
    </lineage>
</organism>
<reference evidence="3" key="1">
    <citation type="journal article" date="2016" name="Genome Announc.">
        <title>Genome sequences of three species of Hanseniaspora isolated from spontaneous wine fermentations.</title>
        <authorList>
            <person name="Sternes P.R."/>
            <person name="Lee D."/>
            <person name="Kutyna D.R."/>
            <person name="Borneman A.R."/>
        </authorList>
    </citation>
    <scope>NUCLEOTIDE SEQUENCE [LARGE SCALE GENOMIC DNA]</scope>
    <source>
        <strain evidence="3">AWRI3578</strain>
    </source>
</reference>
<proteinExistence type="predicted"/>
<sequence>MIILLSFVIANIVLNAGSPIPTSNSHTQTNNTISALSLEEVIKQQNMLFSSDKLIKMDLNHDYLGQLDDDLYEDNHYDFDNKQDSLILATSNMEYDYTNVYSDMILSEHDLDYDETRDPESYAFHFRQFINEAI</sequence>
<evidence type="ECO:0000313" key="2">
    <source>
        <dbReference type="EMBL" id="OEJ91360.1"/>
    </source>
</evidence>
<dbReference type="Proteomes" id="UP000095605">
    <property type="component" value="Unassembled WGS sequence"/>
</dbReference>